<evidence type="ECO:0000313" key="3">
    <source>
        <dbReference type="Proteomes" id="UP000226592"/>
    </source>
</evidence>
<proteinExistence type="predicted"/>
<evidence type="ECO:0000256" key="1">
    <source>
        <dbReference type="SAM" id="MobiDB-lite"/>
    </source>
</evidence>
<feature type="compositionally biased region" description="Basic residues" evidence="1">
    <location>
        <begin position="1"/>
        <end position="27"/>
    </location>
</feature>
<sequence length="172" mass="19957">MAARKKSTRQRASKTPKKNNRKSRQPAKPRAQNIGNALLAVDQLRGNSGEETFKIRISKIDSFIRDRELTKAEAVICRQRIKEQDTRFLADKLYEDISKRLVRTKRFELLSVFRSDVRKRLVRYKFLGKVNLSAALHAALERVSMSTDLETHGQMFTAGNQIIQRLFPDRKK</sequence>
<name>A0A2D6M1M1_9ARCH</name>
<comment type="caution">
    <text evidence="2">The sequence shown here is derived from an EMBL/GenBank/DDBJ whole genome shotgun (WGS) entry which is preliminary data.</text>
</comment>
<dbReference type="EMBL" id="NZBU01000010">
    <property type="protein sequence ID" value="MAG22332.1"/>
    <property type="molecule type" value="Genomic_DNA"/>
</dbReference>
<dbReference type="AlphaFoldDB" id="A0A2D6M1M1"/>
<protein>
    <submittedName>
        <fullName evidence="2">Uncharacterized protein</fullName>
    </submittedName>
</protein>
<evidence type="ECO:0000313" key="2">
    <source>
        <dbReference type="EMBL" id="MAG22332.1"/>
    </source>
</evidence>
<gene>
    <name evidence="2" type="ORF">CL943_03460</name>
</gene>
<organism evidence="2 3">
    <name type="scientific">Candidatus Iainarchaeum sp</name>
    <dbReference type="NCBI Taxonomy" id="3101447"/>
    <lineage>
        <taxon>Archaea</taxon>
        <taxon>Candidatus Iainarchaeota</taxon>
        <taxon>Candidatus Iainarchaeia</taxon>
        <taxon>Candidatus Iainarchaeales</taxon>
        <taxon>Candidatus Iainarchaeaceae</taxon>
        <taxon>Candidatus Iainarchaeum</taxon>
    </lineage>
</organism>
<feature type="region of interest" description="Disordered" evidence="1">
    <location>
        <begin position="1"/>
        <end position="32"/>
    </location>
</feature>
<dbReference type="Proteomes" id="UP000226592">
    <property type="component" value="Unassembled WGS sequence"/>
</dbReference>
<accession>A0A2D6M1M1</accession>
<reference evidence="3" key="1">
    <citation type="submission" date="2017-09" db="EMBL/GenBank/DDBJ databases">
        <title>The Reconstruction of 2,631 Draft Metagenome-Assembled Genomes from the Global Oceans.</title>
        <authorList>
            <person name="Tully B.J."/>
            <person name="Graham E.D."/>
            <person name="Heidelberg J.F."/>
        </authorList>
    </citation>
    <scope>NUCLEOTIDE SEQUENCE [LARGE SCALE GENOMIC DNA]</scope>
</reference>